<evidence type="ECO:0000313" key="2">
    <source>
        <dbReference type="Proteomes" id="UP001060170"/>
    </source>
</evidence>
<organism evidence="1 2">
    <name type="scientific">Puccinia striiformis f. sp. tritici</name>
    <dbReference type="NCBI Taxonomy" id="168172"/>
    <lineage>
        <taxon>Eukaryota</taxon>
        <taxon>Fungi</taxon>
        <taxon>Dikarya</taxon>
        <taxon>Basidiomycota</taxon>
        <taxon>Pucciniomycotina</taxon>
        <taxon>Pucciniomycetes</taxon>
        <taxon>Pucciniales</taxon>
        <taxon>Pucciniaceae</taxon>
        <taxon>Puccinia</taxon>
    </lineage>
</organism>
<reference evidence="1 2" key="3">
    <citation type="journal article" date="2022" name="Microbiol. Spectr.">
        <title>Folding features and dynamics of 3D genome architecture in plant fungal pathogens.</title>
        <authorList>
            <person name="Xia C."/>
        </authorList>
    </citation>
    <scope>NUCLEOTIDE SEQUENCE [LARGE SCALE GENOMIC DNA]</scope>
    <source>
        <strain evidence="1 2">93-210</strain>
    </source>
</reference>
<reference evidence="2" key="1">
    <citation type="journal article" date="2018" name="BMC Genomics">
        <title>Genomic insights into host adaptation between the wheat stripe rust pathogen (Puccinia striiformis f. sp. tritici) and the barley stripe rust pathogen (Puccinia striiformis f. sp. hordei).</title>
        <authorList>
            <person name="Xia C."/>
            <person name="Wang M."/>
            <person name="Yin C."/>
            <person name="Cornejo O.E."/>
            <person name="Hulbert S.H."/>
            <person name="Chen X."/>
        </authorList>
    </citation>
    <scope>NUCLEOTIDE SEQUENCE [LARGE SCALE GENOMIC DNA]</scope>
    <source>
        <strain evidence="2">93-210</strain>
    </source>
</reference>
<keyword evidence="2" id="KW-1185">Reference proteome</keyword>
<reference evidence="2" key="2">
    <citation type="journal article" date="2018" name="Mol. Plant Microbe Interact.">
        <title>Genome sequence resources for the wheat stripe rust pathogen (Puccinia striiformis f. sp. tritici) and the barley stripe rust pathogen (Puccinia striiformis f. sp. hordei).</title>
        <authorList>
            <person name="Xia C."/>
            <person name="Wang M."/>
            <person name="Yin C."/>
            <person name="Cornejo O.E."/>
            <person name="Hulbert S.H."/>
            <person name="Chen X."/>
        </authorList>
    </citation>
    <scope>NUCLEOTIDE SEQUENCE [LARGE SCALE GENOMIC DNA]</scope>
    <source>
        <strain evidence="2">93-210</strain>
    </source>
</reference>
<dbReference type="Proteomes" id="UP001060170">
    <property type="component" value="Chromosome 18"/>
</dbReference>
<sequence>MVRIGWTATSIFVTLALLGTTRGMLRHTPTNTDFEAAALPMKRRISDLISEEPFGMEEFLPDSVTGKEHSNINGYDDDGRILKKARLQHEASSSSTPRTSEYLDRIMNSSFQLRDESMQNYAWIAAMSYPLSAKSLPTILNDLYSSALGASNRNPTLRDIMQHYLPGENDIPQKLSVITGINENYIHNRVTLLLKNVSSLNLVFTTAFIEVTSKEDISREQDRIFRCFIELLSYTSNLSVLEFKADANAKPMPALCKMLLIYLSNEERDQQGLQSKFSDQAFWRVKTYPTSPARYLSYSESLRTRFTVHFLGNYYKSTNLEKWNFIFAKDESFNKLFILMRYWEAQGKLNMRLKRARGLWIDNHGDKAFLPWSDSLKFRDEPTIFILSDKHYYDGFKRDMDAEIKKSPLFSSNIDLNEPLEVSSYIAEGLSTIFDDKGATLEHYVAISAMKHPKKGLFQNNSLIWASCVLKAKTSDAYQDLVIAEGRTNILHPLNRNVNAATRTAYSNIVSSVDQLIPEITKINHAFFYFFFHPGTFPPGRKSPFMEEQEALLTWFLREIKNQLQFLASDDLNPGGQAHSSRFHQQNEFQKILFKFFRMNADDQRVKAFNLEHQHEITKLEEKGSKVGWADNASKIVTTAFNGFRYQVVLHIIANYYKQRNIGKWNFIFPHDLDFVKLFAEIKLITATEASMISFIMKNINANQKNINANQKNINTNQKNINTNQKNINANQTNINANLKNINANLKSINTYHENINANQKNINANHGVWDLLENHQDRFAPTINSPYSDII</sequence>
<protein>
    <submittedName>
        <fullName evidence="1">Uncharacterized protein</fullName>
    </submittedName>
</protein>
<evidence type="ECO:0000313" key="1">
    <source>
        <dbReference type="EMBL" id="KAI7935398.1"/>
    </source>
</evidence>
<accession>A0ACC0DQ84</accession>
<dbReference type="EMBL" id="CM045882">
    <property type="protein sequence ID" value="KAI7935398.1"/>
    <property type="molecule type" value="Genomic_DNA"/>
</dbReference>
<gene>
    <name evidence="1" type="ORF">MJO28_016269</name>
</gene>
<comment type="caution">
    <text evidence="1">The sequence shown here is derived from an EMBL/GenBank/DDBJ whole genome shotgun (WGS) entry which is preliminary data.</text>
</comment>
<name>A0ACC0DQ84_9BASI</name>
<proteinExistence type="predicted"/>